<dbReference type="Proteomes" id="UP000183209">
    <property type="component" value="Unassembled WGS sequence"/>
</dbReference>
<dbReference type="InterPro" id="IPR051916">
    <property type="entry name" value="GPI-anchor_lipid_remodeler"/>
</dbReference>
<evidence type="ECO:0000259" key="2">
    <source>
        <dbReference type="Pfam" id="PF03372"/>
    </source>
</evidence>
<dbReference type="Pfam" id="PF03372">
    <property type="entry name" value="Exo_endo_phos"/>
    <property type="match status" value="1"/>
</dbReference>
<sequence>MKNIFCIILFLSVLAVPAQNKPDTLKVMTFNILHGATTKGDFNLEAIAGVINKYNPDLVAMQEVDFKTKRAKKYNLPLELGYRTQMMPLYARAMYYDGGEYGEAVLSKYSLTYTENIALPHQKTSEPRAAQVARFETRQGNTIQFVATHLDHLRNETDRLMQADALVKEFKNETYPTILIGDLNAQPDSETMKKLYQVFHKPDMEEAYKPTYPSTGPKICIDHIMFNQPEKWSVLNYEIICDDYVTDHCIVVATLIYKP</sequence>
<evidence type="ECO:0000313" key="3">
    <source>
        <dbReference type="EMBL" id="SFT01823.1"/>
    </source>
</evidence>
<name>A0A1I6UK70_9FLAO</name>
<protein>
    <submittedName>
        <fullName evidence="3">Metal-dependent hydrolase, endonuclease/exonuclease/phosphatase family</fullName>
    </submittedName>
</protein>
<dbReference type="GO" id="GO:0004527">
    <property type="term" value="F:exonuclease activity"/>
    <property type="evidence" value="ECO:0007669"/>
    <property type="project" value="UniProtKB-KW"/>
</dbReference>
<organism evidence="3 4">
    <name type="scientific">Zhouia amylolytica</name>
    <dbReference type="NCBI Taxonomy" id="376730"/>
    <lineage>
        <taxon>Bacteria</taxon>
        <taxon>Pseudomonadati</taxon>
        <taxon>Bacteroidota</taxon>
        <taxon>Flavobacteriia</taxon>
        <taxon>Flavobacteriales</taxon>
        <taxon>Flavobacteriaceae</taxon>
        <taxon>Zhouia</taxon>
    </lineage>
</organism>
<dbReference type="InterPro" id="IPR005135">
    <property type="entry name" value="Endo/exonuclease/phosphatase"/>
</dbReference>
<keyword evidence="3" id="KW-0269">Exonuclease</keyword>
<accession>A0A1I6UK70</accession>
<keyword evidence="1" id="KW-0732">Signal</keyword>
<dbReference type="GO" id="GO:0006506">
    <property type="term" value="P:GPI anchor biosynthetic process"/>
    <property type="evidence" value="ECO:0007669"/>
    <property type="project" value="TreeGrafter"/>
</dbReference>
<proteinExistence type="predicted"/>
<keyword evidence="3" id="KW-0378">Hydrolase</keyword>
<dbReference type="PANTHER" id="PTHR14859">
    <property type="entry name" value="CALCOFLUOR WHITE HYPERSENSITIVE PROTEIN PRECURSOR"/>
    <property type="match status" value="1"/>
</dbReference>
<keyword evidence="3" id="KW-0255">Endonuclease</keyword>
<dbReference type="OrthoDB" id="5447300at2"/>
<keyword evidence="3" id="KW-0540">Nuclease</keyword>
<dbReference type="Gene3D" id="3.60.10.10">
    <property type="entry name" value="Endonuclease/exonuclease/phosphatase"/>
    <property type="match status" value="1"/>
</dbReference>
<feature type="domain" description="Endonuclease/exonuclease/phosphatase" evidence="2">
    <location>
        <begin position="28"/>
        <end position="228"/>
    </location>
</feature>
<dbReference type="PANTHER" id="PTHR14859:SF15">
    <property type="entry name" value="ENDONUCLEASE_EXONUCLEASE_PHOSPHATASE DOMAIN-CONTAINING PROTEIN"/>
    <property type="match status" value="1"/>
</dbReference>
<feature type="signal peptide" evidence="1">
    <location>
        <begin position="1"/>
        <end position="18"/>
    </location>
</feature>
<evidence type="ECO:0000256" key="1">
    <source>
        <dbReference type="SAM" id="SignalP"/>
    </source>
</evidence>
<dbReference type="InterPro" id="IPR036691">
    <property type="entry name" value="Endo/exonu/phosph_ase_sf"/>
</dbReference>
<reference evidence="3 4" key="1">
    <citation type="submission" date="2016-10" db="EMBL/GenBank/DDBJ databases">
        <authorList>
            <person name="de Groot N.N."/>
        </authorList>
    </citation>
    <scope>NUCLEOTIDE SEQUENCE [LARGE SCALE GENOMIC DNA]</scope>
    <source>
        <strain evidence="3 4">CGMCC 1.6114</strain>
    </source>
</reference>
<evidence type="ECO:0000313" key="4">
    <source>
        <dbReference type="Proteomes" id="UP000183209"/>
    </source>
</evidence>
<gene>
    <name evidence="3" type="ORF">SAMN04487906_2533</name>
</gene>
<dbReference type="GO" id="GO:0004519">
    <property type="term" value="F:endonuclease activity"/>
    <property type="evidence" value="ECO:0007669"/>
    <property type="project" value="UniProtKB-KW"/>
</dbReference>
<dbReference type="GO" id="GO:0016020">
    <property type="term" value="C:membrane"/>
    <property type="evidence" value="ECO:0007669"/>
    <property type="project" value="GOC"/>
</dbReference>
<dbReference type="AlphaFoldDB" id="A0A1I6UK70"/>
<feature type="chain" id="PRO_5010325940" evidence="1">
    <location>
        <begin position="19"/>
        <end position="259"/>
    </location>
</feature>
<dbReference type="SUPFAM" id="SSF56219">
    <property type="entry name" value="DNase I-like"/>
    <property type="match status" value="1"/>
</dbReference>
<dbReference type="RefSeq" id="WP_074979244.1">
    <property type="nucleotide sequence ID" value="NZ_FPAG01000007.1"/>
</dbReference>
<dbReference type="EMBL" id="FPAG01000007">
    <property type="protein sequence ID" value="SFT01823.1"/>
    <property type="molecule type" value="Genomic_DNA"/>
</dbReference>